<dbReference type="EMBL" id="CM046118">
    <property type="protein sequence ID" value="KAI8438732.1"/>
    <property type="molecule type" value="Genomic_DNA"/>
</dbReference>
<evidence type="ECO:0000313" key="2">
    <source>
        <dbReference type="Proteomes" id="UP001064048"/>
    </source>
</evidence>
<dbReference type="Proteomes" id="UP001064048">
    <property type="component" value="Chromosome 18"/>
</dbReference>
<comment type="caution">
    <text evidence="1">The sequence shown here is derived from an EMBL/GenBank/DDBJ whole genome shotgun (WGS) entry which is preliminary data.</text>
</comment>
<sequence length="864" mass="96749">MPRKKSNLSHSTKQAKRQRMNRSQEYHEERQLGVNGYSFMVDNNGHVLYHPDLRPLYTNEEYTETLRPLYSSVDLTDVELLVDSDDNSRINLTSLLLDLRHDMIEQREGETEIGVKVQYGSMRRVATRRQRYFYSPVEGTPYSLAIVLPDGYGMYELQAEQEVKRSPINVSEYFKGDNWKIHPEWVYCEYASTSEQTFNSPEEQLLHFLTRSGRPGWKWMSVRPRALALHNAHKKQDRDSYFCDKNLVQSLVRDAMVIKELDAHIGHASHHNQQGRFHKFVVTLSFIATRSGLLKWTENNNSSRTGDSSEPHFSEKYSRAYDSEWYRRAVEHHAIEPESFVFSVPFRDGEGEDMGGRPPLVLATHAVFVESRGHRAPAAVVGLHFQLDSLARHFLNVTSTCTAGTVCKKTCAGDALDCYILDDNGFIILSEDASQTGLFFGQVDGTIMDSLVQDRIYKKVTVHDRQGRCPDSRNPFSGDGCKLAPFKPFSWLGSYLTSLFAVWFPLWQSAKAHSHPYADDELDYEDYENEELDADEDDRDRGKYEIIIDGFGAEKGPEEGRAPPTGSQGGPPPASPRARLRAPPPFAPATLALNSSRFSRPGSTRRSHLRGNSPIAITPAARGGPFSVQKIPHSNLILLVVDTLCPCGAKRLDVRAREAPPRAACRRHPAHAHRRRPRNCVSYHPEGDTSSASNFTGCLTLHAETQQCKHCCFAAGLASKMVVANKWADLARVPWMKFGNRDSIVRSRRADAASVGAAGAASGAGGRHVTARLTPRPSATISTPISYYTCPFNASLVCTQQRGRRSVSHRDVEETNYNHCIIRKSMYQPVWTVAGRLASNLSDPIAAAAAPRPCELCPAHLSFV</sequence>
<reference evidence="1 2" key="1">
    <citation type="journal article" date="2022" name="Genome Biol. Evol.">
        <title>The Spruce Budworm Genome: Reconstructing the Evolutionary History of Antifreeze Proteins.</title>
        <authorList>
            <person name="Beliveau C."/>
            <person name="Gagne P."/>
            <person name="Picq S."/>
            <person name="Vernygora O."/>
            <person name="Keeling C.I."/>
            <person name="Pinkney K."/>
            <person name="Doucet D."/>
            <person name="Wen F."/>
            <person name="Johnston J.S."/>
            <person name="Maaroufi H."/>
            <person name="Boyle B."/>
            <person name="Laroche J."/>
            <person name="Dewar K."/>
            <person name="Juretic N."/>
            <person name="Blackburn G."/>
            <person name="Nisole A."/>
            <person name="Brunet B."/>
            <person name="Brandao M."/>
            <person name="Lumley L."/>
            <person name="Duan J."/>
            <person name="Quan G."/>
            <person name="Lucarotti C.J."/>
            <person name="Roe A.D."/>
            <person name="Sperling F.A.H."/>
            <person name="Levesque R.C."/>
            <person name="Cusson M."/>
        </authorList>
    </citation>
    <scope>NUCLEOTIDE SEQUENCE [LARGE SCALE GENOMIC DNA]</scope>
    <source>
        <strain evidence="1">Glfc:IPQL:Cfum</strain>
    </source>
</reference>
<protein>
    <submittedName>
        <fullName evidence="1">Uncharacterized protein</fullName>
    </submittedName>
</protein>
<accession>A0ACC0KR28</accession>
<name>A0ACC0KR28_CHOFU</name>
<proteinExistence type="predicted"/>
<evidence type="ECO:0000313" key="1">
    <source>
        <dbReference type="EMBL" id="KAI8438732.1"/>
    </source>
</evidence>
<gene>
    <name evidence="1" type="ORF">MSG28_011144</name>
</gene>
<keyword evidence="2" id="KW-1185">Reference proteome</keyword>
<organism evidence="1 2">
    <name type="scientific">Choristoneura fumiferana</name>
    <name type="common">Spruce budworm moth</name>
    <name type="synonym">Archips fumiferana</name>
    <dbReference type="NCBI Taxonomy" id="7141"/>
    <lineage>
        <taxon>Eukaryota</taxon>
        <taxon>Metazoa</taxon>
        <taxon>Ecdysozoa</taxon>
        <taxon>Arthropoda</taxon>
        <taxon>Hexapoda</taxon>
        <taxon>Insecta</taxon>
        <taxon>Pterygota</taxon>
        <taxon>Neoptera</taxon>
        <taxon>Endopterygota</taxon>
        <taxon>Lepidoptera</taxon>
        <taxon>Glossata</taxon>
        <taxon>Ditrysia</taxon>
        <taxon>Tortricoidea</taxon>
        <taxon>Tortricidae</taxon>
        <taxon>Tortricinae</taxon>
        <taxon>Choristoneura</taxon>
    </lineage>
</organism>